<reference evidence="6 7" key="1">
    <citation type="journal article" date="2012" name="J. Bacteriol.">
        <title>Genome Sequence of the Halotolerant Bacterium Imtechella halotolerans K1T.</title>
        <authorList>
            <person name="Kumar S."/>
            <person name="Vikram S."/>
            <person name="Subramanian S."/>
            <person name="Raghava G.P."/>
            <person name="Pinnaka A.K."/>
        </authorList>
    </citation>
    <scope>NUCLEOTIDE SEQUENCE [LARGE SCALE GENOMIC DNA]</scope>
    <source>
        <strain evidence="6 7">K1</strain>
    </source>
</reference>
<dbReference type="PANTHER" id="PTHR30329:SF21">
    <property type="entry name" value="LIPOPROTEIN YIAD-RELATED"/>
    <property type="match status" value="1"/>
</dbReference>
<dbReference type="InterPro" id="IPR011659">
    <property type="entry name" value="WD40"/>
</dbReference>
<dbReference type="Pfam" id="PF00691">
    <property type="entry name" value="OmpA"/>
    <property type="match status" value="1"/>
</dbReference>
<dbReference type="PRINTS" id="PR01021">
    <property type="entry name" value="OMPADOMAIN"/>
</dbReference>
<evidence type="ECO:0000259" key="5">
    <source>
        <dbReference type="PROSITE" id="PS51123"/>
    </source>
</evidence>
<dbReference type="Gene3D" id="2.60.40.1120">
    <property type="entry name" value="Carboxypeptidase-like, regulatory domain"/>
    <property type="match status" value="1"/>
</dbReference>
<dbReference type="STRING" id="946077.W5A_00015"/>
<comment type="caution">
    <text evidence="6">The sequence shown here is derived from an EMBL/GenBank/DDBJ whole genome shotgun (WGS) entry which is preliminary data.</text>
</comment>
<dbReference type="Gene3D" id="2.120.10.30">
    <property type="entry name" value="TolB, C-terminal domain"/>
    <property type="match status" value="1"/>
</dbReference>
<dbReference type="AlphaFoldDB" id="I0WL35"/>
<dbReference type="SUPFAM" id="SSF103088">
    <property type="entry name" value="OmpA-like"/>
    <property type="match status" value="1"/>
</dbReference>
<dbReference type="Gene3D" id="3.30.1330.60">
    <property type="entry name" value="OmpA-like domain"/>
    <property type="match status" value="1"/>
</dbReference>
<keyword evidence="3" id="KW-0998">Cell outer membrane</keyword>
<evidence type="ECO:0000256" key="1">
    <source>
        <dbReference type="ARBA" id="ARBA00004442"/>
    </source>
</evidence>
<dbReference type="InterPro" id="IPR006665">
    <property type="entry name" value="OmpA-like"/>
</dbReference>
<name>I0WL35_9FLAO</name>
<dbReference type="InterPro" id="IPR011990">
    <property type="entry name" value="TPR-like_helical_dom_sf"/>
</dbReference>
<dbReference type="InterPro" id="IPR011042">
    <property type="entry name" value="6-blade_b-propeller_TolB-like"/>
</dbReference>
<dbReference type="InterPro" id="IPR006664">
    <property type="entry name" value="OMP_bac"/>
</dbReference>
<dbReference type="Gene3D" id="1.25.40.10">
    <property type="entry name" value="Tetratricopeptide repeat domain"/>
    <property type="match status" value="1"/>
</dbReference>
<feature type="domain" description="OmpA-like" evidence="5">
    <location>
        <begin position="498"/>
        <end position="622"/>
    </location>
</feature>
<dbReference type="PROSITE" id="PS51123">
    <property type="entry name" value="OMPA_2"/>
    <property type="match status" value="1"/>
</dbReference>
<keyword evidence="2 4" id="KW-0472">Membrane</keyword>
<dbReference type="InterPro" id="IPR008969">
    <property type="entry name" value="CarboxyPept-like_regulatory"/>
</dbReference>
<evidence type="ECO:0000256" key="2">
    <source>
        <dbReference type="ARBA" id="ARBA00023136"/>
    </source>
</evidence>
<comment type="subcellular location">
    <subcellularLocation>
        <location evidence="1">Cell outer membrane</location>
    </subcellularLocation>
</comment>
<evidence type="ECO:0000313" key="7">
    <source>
        <dbReference type="Proteomes" id="UP000005938"/>
    </source>
</evidence>
<sequence length="623" mass="70718">MTSSTLVAQQVKQQRADRLFNNFSFVDAIEVYKDLVDKDYNADYAKRRIADSYLLLREPSNAIPYLQEVVQQENVPSEYYFQYAQALRAVENYDESTIWMEKYNSSNGDNRAEKYLKKSNFVTQVFNAKQQYKIKSVGFNTKYSDFGAIEHNDEIYFVSSRDEGVSTKRLYSWNMQPFLDVYQTSKEATNVDHKSKLKGDVNTQYHDGPVTISRDGNTMYFVRNNYLDGKGKDEEGIVNLKIYRASLVNDQWKNITELPFNSDLYSTAHPSLSRDGKKLYFASDMPGGKGGYDIYVVDVNKDGSVGTPQNLGDVINTPGNEVFPFVNNEDNMFFSSDGHVGLGMLDVFASIKDKEGNFMDVVNIGVPANSSKDDFAFFLNEDGITGYISSNRSGGMGDDDIYAFTRTPLLMLKGTVTDAINNRPIPNAKIQLMESGKEIAYVVTDDKGYYEINIDRNTDYHIVGSQDKYVSDSKDFTSRNLKPTTEEIIVDLVLSPVEDVVKLAELDNIYFDFDKHNIRPDAAAELDKIVNLMNNIYPEMVIRIESHTDARGSLSYNDRLSIDRANSTYEYLISKGISKDRITSVEGFGKRRLTNGCDGSHPCEEQAHQLNRRTEFIVVKMKN</sequence>
<dbReference type="InterPro" id="IPR036737">
    <property type="entry name" value="OmpA-like_sf"/>
</dbReference>
<dbReference type="Pfam" id="PF07676">
    <property type="entry name" value="PD40"/>
    <property type="match status" value="2"/>
</dbReference>
<keyword evidence="7" id="KW-1185">Reference proteome</keyword>
<evidence type="ECO:0000256" key="4">
    <source>
        <dbReference type="PROSITE-ProRule" id="PRU00473"/>
    </source>
</evidence>
<dbReference type="GO" id="GO:0009279">
    <property type="term" value="C:cell outer membrane"/>
    <property type="evidence" value="ECO:0007669"/>
    <property type="project" value="UniProtKB-SubCell"/>
</dbReference>
<dbReference type="SUPFAM" id="SSF48452">
    <property type="entry name" value="TPR-like"/>
    <property type="match status" value="1"/>
</dbReference>
<dbReference type="eggNOG" id="COG2885">
    <property type="taxonomic scope" value="Bacteria"/>
</dbReference>
<protein>
    <submittedName>
        <fullName evidence="6">OmpA/MotB family outer membrane protein</fullName>
    </submittedName>
</protein>
<evidence type="ECO:0000313" key="6">
    <source>
        <dbReference type="EMBL" id="EID77101.1"/>
    </source>
</evidence>
<accession>I0WL35</accession>
<gene>
    <name evidence="6" type="ORF">W5A_00015</name>
</gene>
<dbReference type="SUPFAM" id="SSF82171">
    <property type="entry name" value="DPP6 N-terminal domain-like"/>
    <property type="match status" value="1"/>
</dbReference>
<dbReference type="CDD" id="cd07185">
    <property type="entry name" value="OmpA_C-like"/>
    <property type="match status" value="1"/>
</dbReference>
<dbReference type="Pfam" id="PF13620">
    <property type="entry name" value="CarboxypepD_reg"/>
    <property type="match status" value="1"/>
</dbReference>
<dbReference type="SUPFAM" id="SSF49464">
    <property type="entry name" value="Carboxypeptidase regulatory domain-like"/>
    <property type="match status" value="1"/>
</dbReference>
<dbReference type="InterPro" id="IPR050330">
    <property type="entry name" value="Bact_OuterMem_StrucFunc"/>
</dbReference>
<dbReference type="PANTHER" id="PTHR30329">
    <property type="entry name" value="STATOR ELEMENT OF FLAGELLAR MOTOR COMPLEX"/>
    <property type="match status" value="1"/>
</dbReference>
<dbReference type="EMBL" id="AJJU01000001">
    <property type="protein sequence ID" value="EID77101.1"/>
    <property type="molecule type" value="Genomic_DNA"/>
</dbReference>
<dbReference type="OrthoDB" id="9809364at2"/>
<proteinExistence type="predicted"/>
<dbReference type="PATRIC" id="fig|946077.3.peg.3"/>
<dbReference type="Proteomes" id="UP000005938">
    <property type="component" value="Unassembled WGS sequence"/>
</dbReference>
<organism evidence="6 7">
    <name type="scientific">Imtechella halotolerans K1</name>
    <dbReference type="NCBI Taxonomy" id="946077"/>
    <lineage>
        <taxon>Bacteria</taxon>
        <taxon>Pseudomonadati</taxon>
        <taxon>Bacteroidota</taxon>
        <taxon>Flavobacteriia</taxon>
        <taxon>Flavobacteriales</taxon>
        <taxon>Flavobacteriaceae</taxon>
        <taxon>Imtechella</taxon>
    </lineage>
</organism>
<evidence type="ECO:0000256" key="3">
    <source>
        <dbReference type="ARBA" id="ARBA00023237"/>
    </source>
</evidence>